<feature type="transmembrane region" description="Helical" evidence="1">
    <location>
        <begin position="122"/>
        <end position="146"/>
    </location>
</feature>
<evidence type="ECO:0000313" key="2">
    <source>
        <dbReference type="EMBL" id="MFB3169623.1"/>
    </source>
</evidence>
<feature type="transmembrane region" description="Helical" evidence="1">
    <location>
        <begin position="69"/>
        <end position="91"/>
    </location>
</feature>
<dbReference type="EMBL" id="JAROBZ020000001">
    <property type="protein sequence ID" value="MFB3169623.1"/>
    <property type="molecule type" value="Genomic_DNA"/>
</dbReference>
<comment type="caution">
    <text evidence="2">The sequence shown here is derived from an EMBL/GenBank/DDBJ whole genome shotgun (WGS) entry which is preliminary data.</text>
</comment>
<feature type="transmembrane region" description="Helical" evidence="1">
    <location>
        <begin position="7"/>
        <end position="25"/>
    </location>
</feature>
<gene>
    <name evidence="2" type="ORF">P5G62_021160</name>
</gene>
<feature type="transmembrane region" description="Helical" evidence="1">
    <location>
        <begin position="37"/>
        <end position="57"/>
    </location>
</feature>
<accession>A0ABV4YYF8</accession>
<protein>
    <submittedName>
        <fullName evidence="2">Uncharacterized protein</fullName>
    </submittedName>
</protein>
<keyword evidence="1" id="KW-0812">Transmembrane</keyword>
<dbReference type="RefSeq" id="WP_306077106.1">
    <property type="nucleotide sequence ID" value="NZ_JAROBZ020000001.1"/>
</dbReference>
<keyword evidence="3" id="KW-1185">Reference proteome</keyword>
<organism evidence="2 3">
    <name type="scientific">Neobacillus driksii</name>
    <dbReference type="NCBI Taxonomy" id="3035913"/>
    <lineage>
        <taxon>Bacteria</taxon>
        <taxon>Bacillati</taxon>
        <taxon>Bacillota</taxon>
        <taxon>Bacilli</taxon>
        <taxon>Bacillales</taxon>
        <taxon>Bacillaceae</taxon>
        <taxon>Neobacillus</taxon>
    </lineage>
</organism>
<proteinExistence type="predicted"/>
<evidence type="ECO:0000256" key="1">
    <source>
        <dbReference type="SAM" id="Phobius"/>
    </source>
</evidence>
<sequence>MLSRQLIIYFLLCIIAIVMVREFSFNPESFSGNRNSVILIFPYVLLVFSLFGYELFLKLRDASFNVFTWRKMIICSFIIMLASGVLEFVYFSEFIHKFGRPFTREASRIYIYPWLNQYTNTVFVNFYTFLMYASTVTFCTSLITLAKK</sequence>
<reference evidence="2 3" key="1">
    <citation type="submission" date="2024-05" db="EMBL/GenBank/DDBJ databases">
        <authorList>
            <person name="Venkateswaran K."/>
        </authorList>
    </citation>
    <scope>NUCLEOTIDE SEQUENCE [LARGE SCALE GENOMIC DNA]</scope>
    <source>
        <strain evidence="2 3">179-C4-2-HS</strain>
    </source>
</reference>
<name>A0ABV4YYF8_9BACI</name>
<keyword evidence="1" id="KW-1133">Transmembrane helix</keyword>
<dbReference type="Proteomes" id="UP001241748">
    <property type="component" value="Unassembled WGS sequence"/>
</dbReference>
<keyword evidence="1" id="KW-0472">Membrane</keyword>
<evidence type="ECO:0000313" key="3">
    <source>
        <dbReference type="Proteomes" id="UP001241748"/>
    </source>
</evidence>